<evidence type="ECO:0000256" key="7">
    <source>
        <dbReference type="SAM" id="SignalP"/>
    </source>
</evidence>
<dbReference type="GO" id="GO:0016853">
    <property type="term" value="F:isomerase activity"/>
    <property type="evidence" value="ECO:0007669"/>
    <property type="project" value="UniProtKB-KW"/>
</dbReference>
<evidence type="ECO:0000256" key="3">
    <source>
        <dbReference type="ARBA" id="ARBA00023110"/>
    </source>
</evidence>
<dbReference type="PANTHER" id="PTHR43811">
    <property type="entry name" value="FKBP-TYPE PEPTIDYL-PROLYL CIS-TRANS ISOMERASE FKPA"/>
    <property type="match status" value="1"/>
</dbReference>
<dbReference type="Pfam" id="PF01346">
    <property type="entry name" value="FKBP_N"/>
    <property type="match status" value="1"/>
</dbReference>
<keyword evidence="7" id="KW-0732">Signal</keyword>
<dbReference type="InterPro" id="IPR000774">
    <property type="entry name" value="PPIase_FKBP_N"/>
</dbReference>
<dbReference type="PANTHER" id="PTHR43811:SF19">
    <property type="entry name" value="39 KDA FK506-BINDING NUCLEAR PROTEIN"/>
    <property type="match status" value="1"/>
</dbReference>
<evidence type="ECO:0000256" key="1">
    <source>
        <dbReference type="ARBA" id="ARBA00000971"/>
    </source>
</evidence>
<gene>
    <name evidence="9" type="ORF">BSYN_07720</name>
</gene>
<evidence type="ECO:0000256" key="4">
    <source>
        <dbReference type="ARBA" id="ARBA00023235"/>
    </source>
</evidence>
<sequence>MKKLLLLVAVLCMQSNVMELNAQTVKSAQKKNKVTEKKVKGDTPKMAPTVSLNNQLDSIAYTIGMAQTQGLKNYLVNNLKMDTAYINEFIKGLNEGVKKLDKKQEALQAGVQIGQQIKKQMIVELNKEIFGADSTKTISVDHFMAGFIAGTLEKDQKMTMEQAQEYARTNMEALKNKSTEQTYGANKEAGAKFLAENKLKEGVVTTASGLQYKVITKGSGEIPTAESKVKVHYKGTTIDGAEFDSSYKRNEPATFEAGQVIKGWTEALTMMPVGSKWILYIPQELGYGSREAGPIKPFSTLIFEVELLSIEK</sequence>
<dbReference type="PROSITE" id="PS50059">
    <property type="entry name" value="FKBP_PPIASE"/>
    <property type="match status" value="1"/>
</dbReference>
<comment type="catalytic activity">
    <reaction evidence="1 5 6">
        <text>[protein]-peptidylproline (omega=180) = [protein]-peptidylproline (omega=0)</text>
        <dbReference type="Rhea" id="RHEA:16237"/>
        <dbReference type="Rhea" id="RHEA-COMP:10747"/>
        <dbReference type="Rhea" id="RHEA-COMP:10748"/>
        <dbReference type="ChEBI" id="CHEBI:83833"/>
        <dbReference type="ChEBI" id="CHEBI:83834"/>
        <dbReference type="EC" id="5.2.1.8"/>
    </reaction>
</comment>
<feature type="signal peptide" evidence="7">
    <location>
        <begin position="1"/>
        <end position="22"/>
    </location>
</feature>
<feature type="domain" description="PPIase FKBP-type" evidence="8">
    <location>
        <begin position="226"/>
        <end position="311"/>
    </location>
</feature>
<keyword evidence="10" id="KW-1185">Reference proteome</keyword>
<proteinExistence type="inferred from homology"/>
<dbReference type="InterPro" id="IPR036944">
    <property type="entry name" value="PPIase_FKBP_N_sf"/>
</dbReference>
<dbReference type="Proteomes" id="UP001496674">
    <property type="component" value="Chromosome"/>
</dbReference>
<evidence type="ECO:0000313" key="9">
    <source>
        <dbReference type="EMBL" id="BEG98507.1"/>
    </source>
</evidence>
<dbReference type="Gene3D" id="3.10.50.40">
    <property type="match status" value="1"/>
</dbReference>
<organism evidence="9 10">
    <name type="scientific">Bacteroides sedimenti</name>
    <dbReference type="NCBI Taxonomy" id="2136147"/>
    <lineage>
        <taxon>Bacteria</taxon>
        <taxon>Pseudomonadati</taxon>
        <taxon>Bacteroidota</taxon>
        <taxon>Bacteroidia</taxon>
        <taxon>Bacteroidales</taxon>
        <taxon>Bacteroidaceae</taxon>
        <taxon>Bacteroides</taxon>
    </lineage>
</organism>
<protein>
    <recommendedName>
        <fullName evidence="6">Peptidyl-prolyl cis-trans isomerase</fullName>
        <ecNumber evidence="6">5.2.1.8</ecNumber>
    </recommendedName>
</protein>
<dbReference type="EC" id="5.2.1.8" evidence="6"/>
<dbReference type="InterPro" id="IPR001179">
    <property type="entry name" value="PPIase_FKBP_dom"/>
</dbReference>
<feature type="chain" id="PRO_5046924689" description="Peptidyl-prolyl cis-trans isomerase" evidence="7">
    <location>
        <begin position="23"/>
        <end position="312"/>
    </location>
</feature>
<comment type="similarity">
    <text evidence="2 6">Belongs to the FKBP-type PPIase family.</text>
</comment>
<dbReference type="Gene3D" id="1.10.287.460">
    <property type="entry name" value="Peptidyl-prolyl cis-trans isomerase, FKBP-type, N-terminal domain"/>
    <property type="match status" value="1"/>
</dbReference>
<dbReference type="SUPFAM" id="SSF54534">
    <property type="entry name" value="FKBP-like"/>
    <property type="match status" value="1"/>
</dbReference>
<evidence type="ECO:0000256" key="2">
    <source>
        <dbReference type="ARBA" id="ARBA00006577"/>
    </source>
</evidence>
<dbReference type="InterPro" id="IPR046357">
    <property type="entry name" value="PPIase_dom_sf"/>
</dbReference>
<evidence type="ECO:0000259" key="8">
    <source>
        <dbReference type="PROSITE" id="PS50059"/>
    </source>
</evidence>
<accession>A0ABM8I8Z0</accession>
<dbReference type="EMBL" id="AP028055">
    <property type="protein sequence ID" value="BEG98507.1"/>
    <property type="molecule type" value="Genomic_DNA"/>
</dbReference>
<keyword evidence="3 5" id="KW-0697">Rotamase</keyword>
<evidence type="ECO:0000256" key="6">
    <source>
        <dbReference type="RuleBase" id="RU003915"/>
    </source>
</evidence>
<reference evidence="9 10" key="1">
    <citation type="submission" date="2023-04" db="EMBL/GenBank/DDBJ databases">
        <title>Draft genome sequence of acteroides sedimenti strain YN3PY1.</title>
        <authorList>
            <person name="Yoshida N."/>
        </authorList>
    </citation>
    <scope>NUCLEOTIDE SEQUENCE [LARGE SCALE GENOMIC DNA]</scope>
    <source>
        <strain evidence="9 10">YN3PY1</strain>
    </source>
</reference>
<evidence type="ECO:0000313" key="10">
    <source>
        <dbReference type="Proteomes" id="UP001496674"/>
    </source>
</evidence>
<name>A0ABM8I8Z0_9BACE</name>
<dbReference type="Pfam" id="PF00254">
    <property type="entry name" value="FKBP_C"/>
    <property type="match status" value="1"/>
</dbReference>
<keyword evidence="4 5" id="KW-0413">Isomerase</keyword>
<evidence type="ECO:0000256" key="5">
    <source>
        <dbReference type="PROSITE-ProRule" id="PRU00277"/>
    </source>
</evidence>